<proteinExistence type="predicted"/>
<reference evidence="2 3" key="1">
    <citation type="submission" date="2016-10" db="EMBL/GenBank/DDBJ databases">
        <authorList>
            <person name="Varghese N."/>
            <person name="Submissions S."/>
        </authorList>
    </citation>
    <scope>NUCLEOTIDE SEQUENCE [LARGE SCALE GENOMIC DNA]</scope>
    <source>
        <strain evidence="2 3">DSM 25353</strain>
    </source>
</reference>
<accession>A0A8X8IE04</accession>
<dbReference type="InterPro" id="IPR054105">
    <property type="entry name" value="WHD_NrtR"/>
</dbReference>
<dbReference type="PANTHER" id="PTHR43736:SF4">
    <property type="entry name" value="SLR1690 PROTEIN"/>
    <property type="match status" value="1"/>
</dbReference>
<dbReference type="PANTHER" id="PTHR43736">
    <property type="entry name" value="ADP-RIBOSE PYROPHOSPHATASE"/>
    <property type="match status" value="1"/>
</dbReference>
<dbReference type="SUPFAM" id="SSF55811">
    <property type="entry name" value="Nudix"/>
    <property type="match status" value="1"/>
</dbReference>
<feature type="domain" description="Nudix hydrolase" evidence="1">
    <location>
        <begin position="11"/>
        <end position="159"/>
    </location>
</feature>
<dbReference type="Pfam" id="PF21906">
    <property type="entry name" value="WHD_NrtR"/>
    <property type="match status" value="1"/>
</dbReference>
<dbReference type="InterPro" id="IPR036390">
    <property type="entry name" value="WH_DNA-bd_sf"/>
</dbReference>
<dbReference type="Proteomes" id="UP000198711">
    <property type="component" value="Unassembled WGS sequence"/>
</dbReference>
<name>A0A8X8IE04_9BACT</name>
<dbReference type="InterPro" id="IPR000086">
    <property type="entry name" value="NUDIX_hydrolase_dom"/>
</dbReference>
<dbReference type="SUPFAM" id="SSF46785">
    <property type="entry name" value="Winged helix' DNA-binding domain"/>
    <property type="match status" value="1"/>
</dbReference>
<evidence type="ECO:0000313" key="2">
    <source>
        <dbReference type="EMBL" id="SDW24779.1"/>
    </source>
</evidence>
<sequence>MEKGGKLFHPGLSLDCVIFGFHDNQLKVLLLKMEHTDHWALPGGFVYKDETLEAAATRVLQERTGINDIFLQQFHVFGDPARSDRKYHSNRLKKLGIEAEKDHWLLNRFITVGFYALVEFSHVTPTPDNTSVACEWQHLHNIGNLFMDHRQILDKALETLRQQLNYQPIGYKLLPDKFTMPELQTLYETILGKKLDRRNFQRRMNSYGILRRLKETRKGGAHKAPYLYSFNLRKYQQALLEGLQGGW</sequence>
<dbReference type="InterPro" id="IPR015797">
    <property type="entry name" value="NUDIX_hydrolase-like_dom_sf"/>
</dbReference>
<dbReference type="Gene3D" id="3.90.79.10">
    <property type="entry name" value="Nucleoside Triphosphate Pyrophosphohydrolase"/>
    <property type="match status" value="1"/>
</dbReference>
<dbReference type="Pfam" id="PF00293">
    <property type="entry name" value="NUDIX"/>
    <property type="match status" value="1"/>
</dbReference>
<dbReference type="EMBL" id="FNNO01000001">
    <property type="protein sequence ID" value="SDW24779.1"/>
    <property type="molecule type" value="Genomic_DNA"/>
</dbReference>
<protein>
    <submittedName>
        <fullName evidence="2">NUDIX domain-containing protein</fullName>
    </submittedName>
</protein>
<comment type="caution">
    <text evidence="2">The sequence shown here is derived from an EMBL/GenBank/DDBJ whole genome shotgun (WGS) entry which is preliminary data.</text>
</comment>
<dbReference type="CDD" id="cd18873">
    <property type="entry name" value="NUDIX_NadM_like"/>
    <property type="match status" value="1"/>
</dbReference>
<gene>
    <name evidence="2" type="ORF">SAMN05444410_101608</name>
</gene>
<evidence type="ECO:0000259" key="1">
    <source>
        <dbReference type="PROSITE" id="PS51462"/>
    </source>
</evidence>
<dbReference type="AlphaFoldDB" id="A0A8X8IE04"/>
<dbReference type="PROSITE" id="PS51462">
    <property type="entry name" value="NUDIX"/>
    <property type="match status" value="1"/>
</dbReference>
<dbReference type="InterPro" id="IPR036388">
    <property type="entry name" value="WH-like_DNA-bd_sf"/>
</dbReference>
<evidence type="ECO:0000313" key="3">
    <source>
        <dbReference type="Proteomes" id="UP000198711"/>
    </source>
</evidence>
<organism evidence="2 3">
    <name type="scientific">Hydrobacter penzbergensis</name>
    <dbReference type="NCBI Taxonomy" id="1235997"/>
    <lineage>
        <taxon>Bacteria</taxon>
        <taxon>Pseudomonadati</taxon>
        <taxon>Bacteroidota</taxon>
        <taxon>Chitinophagia</taxon>
        <taxon>Chitinophagales</taxon>
        <taxon>Chitinophagaceae</taxon>
        <taxon>Hydrobacter</taxon>
    </lineage>
</organism>
<dbReference type="Gene3D" id="1.10.10.10">
    <property type="entry name" value="Winged helix-like DNA-binding domain superfamily/Winged helix DNA-binding domain"/>
    <property type="match status" value="1"/>
</dbReference>
<keyword evidence="3" id="KW-1185">Reference proteome</keyword>